<evidence type="ECO:0000256" key="1">
    <source>
        <dbReference type="ARBA" id="ARBA00022737"/>
    </source>
</evidence>
<dbReference type="FunFam" id="3.40.50.300:FF:001091">
    <property type="entry name" value="Probable disease resistance protein At1g61300"/>
    <property type="match status" value="1"/>
</dbReference>
<keyword evidence="2" id="KW-0611">Plant defense</keyword>
<dbReference type="Proteomes" id="UP000734854">
    <property type="component" value="Unassembled WGS sequence"/>
</dbReference>
<gene>
    <name evidence="7" type="ORF">ZIOFF_039860</name>
</gene>
<dbReference type="Pfam" id="PF00931">
    <property type="entry name" value="NB-ARC"/>
    <property type="match status" value="1"/>
</dbReference>
<evidence type="ECO:0000259" key="6">
    <source>
        <dbReference type="Pfam" id="PF23598"/>
    </source>
</evidence>
<accession>A0A8J5G593</accession>
<dbReference type="FunFam" id="1.10.8.430:FF:000003">
    <property type="entry name" value="Probable disease resistance protein At5g66910"/>
    <property type="match status" value="1"/>
</dbReference>
<name>A0A8J5G593_ZINOF</name>
<dbReference type="AlphaFoldDB" id="A0A8J5G593"/>
<evidence type="ECO:0000313" key="7">
    <source>
        <dbReference type="EMBL" id="KAG6500046.1"/>
    </source>
</evidence>
<evidence type="ECO:0000256" key="2">
    <source>
        <dbReference type="ARBA" id="ARBA00022821"/>
    </source>
</evidence>
<feature type="domain" description="Disease resistance protein At4g27190-like leucine-rich repeats" evidence="5">
    <location>
        <begin position="760"/>
        <end position="841"/>
    </location>
</feature>
<keyword evidence="1" id="KW-0677">Repeat</keyword>
<keyword evidence="3" id="KW-0175">Coiled coil</keyword>
<protein>
    <submittedName>
        <fullName evidence="7">Uncharacterized protein</fullName>
    </submittedName>
</protein>
<dbReference type="GO" id="GO:0006952">
    <property type="term" value="P:defense response"/>
    <property type="evidence" value="ECO:0007669"/>
    <property type="project" value="UniProtKB-KW"/>
</dbReference>
<dbReference type="EMBL" id="JACMSC010000011">
    <property type="protein sequence ID" value="KAG6500046.1"/>
    <property type="molecule type" value="Genomic_DNA"/>
</dbReference>
<dbReference type="InterPro" id="IPR050905">
    <property type="entry name" value="Plant_NBS-LRR"/>
</dbReference>
<dbReference type="PANTHER" id="PTHR33463">
    <property type="entry name" value="NB-ARC DOMAIN-CONTAINING PROTEIN-RELATED"/>
    <property type="match status" value="1"/>
</dbReference>
<evidence type="ECO:0000313" key="8">
    <source>
        <dbReference type="Proteomes" id="UP000734854"/>
    </source>
</evidence>
<dbReference type="Pfam" id="PF23598">
    <property type="entry name" value="LRR_14"/>
    <property type="match status" value="1"/>
</dbReference>
<feature type="coiled-coil region" evidence="3">
    <location>
        <begin position="33"/>
        <end position="95"/>
    </location>
</feature>
<feature type="domain" description="Disease resistance R13L4/SHOC-2-like LRR" evidence="6">
    <location>
        <begin position="515"/>
        <end position="668"/>
    </location>
</feature>
<proteinExistence type="predicted"/>
<keyword evidence="8" id="KW-1185">Reference proteome</keyword>
<organism evidence="7 8">
    <name type="scientific">Zingiber officinale</name>
    <name type="common">Ginger</name>
    <name type="synonym">Amomum zingiber</name>
    <dbReference type="NCBI Taxonomy" id="94328"/>
    <lineage>
        <taxon>Eukaryota</taxon>
        <taxon>Viridiplantae</taxon>
        <taxon>Streptophyta</taxon>
        <taxon>Embryophyta</taxon>
        <taxon>Tracheophyta</taxon>
        <taxon>Spermatophyta</taxon>
        <taxon>Magnoliopsida</taxon>
        <taxon>Liliopsida</taxon>
        <taxon>Zingiberales</taxon>
        <taxon>Zingiberaceae</taxon>
        <taxon>Zingiber</taxon>
    </lineage>
</organism>
<dbReference type="InterPro" id="IPR057135">
    <property type="entry name" value="At4g27190-like_LRR"/>
</dbReference>
<evidence type="ECO:0000256" key="3">
    <source>
        <dbReference type="SAM" id="Coils"/>
    </source>
</evidence>
<comment type="caution">
    <text evidence="7">The sequence shown here is derived from an EMBL/GenBank/DDBJ whole genome shotgun (WGS) entry which is preliminary data.</text>
</comment>
<evidence type="ECO:0000259" key="4">
    <source>
        <dbReference type="Pfam" id="PF00931"/>
    </source>
</evidence>
<dbReference type="GO" id="GO:0043531">
    <property type="term" value="F:ADP binding"/>
    <property type="evidence" value="ECO:0007669"/>
    <property type="project" value="InterPro"/>
</dbReference>
<dbReference type="PANTHER" id="PTHR33463:SF191">
    <property type="entry name" value="NB-ARC DOMAIN-CONTAINING PROTEIN"/>
    <property type="match status" value="1"/>
</dbReference>
<dbReference type="InterPro" id="IPR055414">
    <property type="entry name" value="LRR_R13L4/SHOC2-like"/>
</dbReference>
<sequence length="880" mass="99960">MESIISILDSIFRPVVAFFTRTFGYAMSCEQYIESLQKEMGELRSKRDDVKREVDREARQGMEATNEVMLWLQNVERLEEEAARITDDFETHYANPAADDSRSKLVVSYHLSKRAEDACGEATVLKTKSHFNKVADRLMPIRFEERPSALTVGMDSMIEQLRKACDDDVGVIGIHGMGGVGKTALLNRFNNEVLVQVAHLDVVISVKVTRNFDVEKIQREIGDRIGLSWDERKSDDERSMVLFKVLSRMRFVLLLDDLWEPLDLSIVGIPTPTGASKIILTTRIEDVCDRMDARKMRMECLEWEDAWELFEKKAGRGLGTLLRGDPDIRRHAEDLAQRCGGLPLALITLGRAMASKRTAKEWHHAVTTLANTPWHLLGMEESVLQPLKLSYDKLNDDRLKTFLLYASLLMNKMPMHNATVINLCIGEGAINEFDDPEDAYSKGYHLLGVLKAASLLESSGDDYVQMHPFVHAMVSWIVCEHGKKDGKWLVQVGTGLAEVPDYEKWEHAERVSLVSNEICSLPEDPYCPELLTLLLSRNYELSKIPNSFFLSMPRLKVLDLSRTSIKELPPEIGKVLTLQHLDLYETNIASLPKELGNLVKLKSLLLSSTPLLKEIPHGVIARFTELRVLSMNDSYGNWRVSSSGPGINFEELEGLKRLRYLDITLQNASTLQRLSRARRLSMSTRYLHIRGCLGLTTIHLPSTSLGRYMKGLRGLRISQSSILEEIIVGGGSTIGEWSLLPNLHVLILQHLLKAKFVFRDRNFQNLRFLYVWYCIGLEQLVKFEDELSEGQESEVITAFPHLKELHLASLPELKSLGGERVLAFPCLRVLEVKECPKLKELSITGEGLTQICCKQEWWDGLEWKDEKIKEALFPLFTPLQ</sequence>
<feature type="domain" description="NB-ARC" evidence="4">
    <location>
        <begin position="154"/>
        <end position="315"/>
    </location>
</feature>
<evidence type="ECO:0000259" key="5">
    <source>
        <dbReference type="Pfam" id="PF23247"/>
    </source>
</evidence>
<dbReference type="Pfam" id="PF23247">
    <property type="entry name" value="LRR_RPS2"/>
    <property type="match status" value="1"/>
</dbReference>
<reference evidence="7 8" key="1">
    <citation type="submission" date="2020-08" db="EMBL/GenBank/DDBJ databases">
        <title>Plant Genome Project.</title>
        <authorList>
            <person name="Zhang R.-G."/>
        </authorList>
    </citation>
    <scope>NUCLEOTIDE SEQUENCE [LARGE SCALE GENOMIC DNA]</scope>
    <source>
        <tissue evidence="7">Rhizome</tissue>
    </source>
</reference>
<dbReference type="OrthoDB" id="2021138at2759"/>
<dbReference type="InterPro" id="IPR002182">
    <property type="entry name" value="NB-ARC"/>
</dbReference>